<dbReference type="RefSeq" id="WP_013513418.1">
    <property type="nucleotide sequence ID" value="NC_014844.1"/>
</dbReference>
<accession>E6VXM3</accession>
<dbReference type="KEGG" id="das:Daes_0460"/>
<dbReference type="eggNOG" id="ENOG50334UR">
    <property type="taxonomic scope" value="Bacteria"/>
</dbReference>
<proteinExistence type="predicted"/>
<dbReference type="OrthoDB" id="5459968at2"/>
<organism evidence="1 2">
    <name type="scientific">Pseudodesulfovibrio aespoeensis (strain ATCC 700646 / DSM 10631 / Aspo-2)</name>
    <name type="common">Desulfovibrio aespoeensis</name>
    <dbReference type="NCBI Taxonomy" id="643562"/>
    <lineage>
        <taxon>Bacteria</taxon>
        <taxon>Pseudomonadati</taxon>
        <taxon>Thermodesulfobacteriota</taxon>
        <taxon>Desulfovibrionia</taxon>
        <taxon>Desulfovibrionales</taxon>
        <taxon>Desulfovibrionaceae</taxon>
    </lineage>
</organism>
<reference evidence="1 2" key="2">
    <citation type="journal article" date="2014" name="Genome Announc.">
        <title>Complete Genome Sequence of the Subsurface, Mesophilic Sulfate-Reducing Bacterium Desulfovibrio aespoeensis Aspo-2.</title>
        <authorList>
            <person name="Pedersen K."/>
            <person name="Bengtsson A."/>
            <person name="Edlund J."/>
            <person name="Rabe L."/>
            <person name="Hazen T."/>
            <person name="Chakraborty R."/>
            <person name="Goodwin L."/>
            <person name="Shapiro N."/>
        </authorList>
    </citation>
    <scope>NUCLEOTIDE SEQUENCE [LARGE SCALE GENOMIC DNA]</scope>
    <source>
        <strain evidence="2">ATCC 700646 / DSM 10631 / Aspo-2</strain>
    </source>
</reference>
<protein>
    <submittedName>
        <fullName evidence="1">Phage protein</fullName>
    </submittedName>
</protein>
<dbReference type="AlphaFoldDB" id="E6VXM3"/>
<sequence length="93" mass="10221">MNRNITLDINSREIEFNVNPDAYNKFINEFQPTSKVAPSHAFLMRTVTEASKPALRELLAMPGAAVEIVGALVEEYKPNLIITVGKSSSSPSE</sequence>
<evidence type="ECO:0000313" key="2">
    <source>
        <dbReference type="Proteomes" id="UP000002191"/>
    </source>
</evidence>
<reference evidence="2" key="1">
    <citation type="submission" date="2010-12" db="EMBL/GenBank/DDBJ databases">
        <title>Complete sequence of Desulfovibrio aespoeensis Aspo-2.</title>
        <authorList>
            <consortium name="US DOE Joint Genome Institute"/>
            <person name="Lucas S."/>
            <person name="Copeland A."/>
            <person name="Lapidus A."/>
            <person name="Cheng J.-F."/>
            <person name="Goodwin L."/>
            <person name="Pitluck S."/>
            <person name="Chertkov O."/>
            <person name="Misra M."/>
            <person name="Detter J.C."/>
            <person name="Han C."/>
            <person name="Tapia R."/>
            <person name="Land M."/>
            <person name="Hauser L."/>
            <person name="Kyrpides N."/>
            <person name="Ivanova N."/>
            <person name="Ovchinnikova G."/>
            <person name="Pedersen K."/>
            <person name="Jagevall S."/>
            <person name="Hazen T."/>
            <person name="Woyke T."/>
        </authorList>
    </citation>
    <scope>NUCLEOTIDE SEQUENCE [LARGE SCALE GENOMIC DNA]</scope>
    <source>
        <strain evidence="2">ATCC 700646 / DSM 10631 / Aspo-2</strain>
    </source>
</reference>
<name>E6VXM3_PSEA9</name>
<gene>
    <name evidence="1" type="ordered locus">Daes_0460</name>
</gene>
<dbReference type="Pfam" id="PF10963">
    <property type="entry name" value="Phage_TAC_10"/>
    <property type="match status" value="1"/>
</dbReference>
<dbReference type="Proteomes" id="UP000002191">
    <property type="component" value="Chromosome"/>
</dbReference>
<dbReference type="InterPro" id="IPR024406">
    <property type="entry name" value="TAC-10"/>
</dbReference>
<keyword evidence="2" id="KW-1185">Reference proteome</keyword>
<dbReference type="STRING" id="643562.Daes_0460"/>
<dbReference type="HOGENOM" id="CLU_174725_0_0_7"/>
<evidence type="ECO:0000313" key="1">
    <source>
        <dbReference type="EMBL" id="ADU61481.1"/>
    </source>
</evidence>
<dbReference type="EMBL" id="CP002431">
    <property type="protein sequence ID" value="ADU61481.1"/>
    <property type="molecule type" value="Genomic_DNA"/>
</dbReference>